<dbReference type="RefSeq" id="WP_048940152.1">
    <property type="nucleotide sequence ID" value="NZ_CP012077.1"/>
</dbReference>
<protein>
    <submittedName>
        <fullName evidence="1">Helix-turn-helix domain-containing protein</fullName>
    </submittedName>
</protein>
<proteinExistence type="predicted"/>
<organism evidence="1 2">
    <name type="scientific">Bordetella hinzii</name>
    <dbReference type="NCBI Taxonomy" id="103855"/>
    <lineage>
        <taxon>Bacteria</taxon>
        <taxon>Pseudomonadati</taxon>
        <taxon>Pseudomonadota</taxon>
        <taxon>Betaproteobacteria</taxon>
        <taxon>Burkholderiales</taxon>
        <taxon>Alcaligenaceae</taxon>
        <taxon>Bordetella</taxon>
    </lineage>
</organism>
<accession>A0AAN1S094</accession>
<dbReference type="SUPFAM" id="SSF46785">
    <property type="entry name" value="Winged helix' DNA-binding domain"/>
    <property type="match status" value="1"/>
</dbReference>
<dbReference type="AlphaFoldDB" id="A0AAN1S094"/>
<dbReference type="InterPro" id="IPR036390">
    <property type="entry name" value="WH_DNA-bd_sf"/>
</dbReference>
<dbReference type="InterPro" id="IPR011990">
    <property type="entry name" value="TPR-like_helical_dom_sf"/>
</dbReference>
<reference evidence="2" key="1">
    <citation type="submission" date="2017-10" db="EMBL/GenBank/DDBJ databases">
        <title>Whole genome sequencing of various Bordetella species.</title>
        <authorList>
            <person name="Weigand M.R."/>
            <person name="Loparev V."/>
            <person name="Peng Y."/>
            <person name="Bowden K.E."/>
            <person name="Tondella M.L."/>
            <person name="Williams M.M."/>
        </authorList>
    </citation>
    <scope>NUCLEOTIDE SEQUENCE [LARGE SCALE GENOMIC DNA]</scope>
    <source>
        <strain evidence="2">H720</strain>
    </source>
</reference>
<dbReference type="EMBL" id="CP024172">
    <property type="protein sequence ID" value="AZW18607.1"/>
    <property type="molecule type" value="Genomic_DNA"/>
</dbReference>
<sequence>MDTELAAAWRALRQGDPLAALNGVARRDDAPALALRGVVMARIGDFDRARALLARAAAGFGARQPQSRARCQLALAEIALARRELRGVDAALARAHAALRDDPHNAAYAVYLRARSCLLAGHVVQARALLEQADPGDLLPRLRPAWDLLMAGIQMRGLDARAARRSLARAAAVVAEAGLAEEIARAMAQLDAPAALLAGAGGGRLLCLDEVQALFDSGRLVVDGCRHGLRAGALRVDLRTRPVLLALARELALAWPADVDRETLLRRVFRARRIDETHRARLRVEIGRLRQKIAPLARVQATAGGYALLPREPAGVAVVLPAATSAEPAISALLADGQAWSAAALAQALGLSARTVQRGLQALAAEDGARAVGQGRARRWLSPPLPGYPTDLLLPVHEPPA</sequence>
<dbReference type="SUPFAM" id="SSF48452">
    <property type="entry name" value="TPR-like"/>
    <property type="match status" value="1"/>
</dbReference>
<name>A0AAN1S094_9BORD</name>
<dbReference type="Gene3D" id="1.25.40.10">
    <property type="entry name" value="Tetratricopeptide repeat domain"/>
    <property type="match status" value="1"/>
</dbReference>
<evidence type="ECO:0000313" key="1">
    <source>
        <dbReference type="EMBL" id="AZW18607.1"/>
    </source>
</evidence>
<evidence type="ECO:0000313" key="2">
    <source>
        <dbReference type="Proteomes" id="UP000282741"/>
    </source>
</evidence>
<gene>
    <name evidence="1" type="ORF">CS347_18495</name>
</gene>
<dbReference type="Proteomes" id="UP000282741">
    <property type="component" value="Chromosome"/>
</dbReference>